<feature type="region of interest" description="Disordered" evidence="1">
    <location>
        <begin position="384"/>
        <end position="454"/>
    </location>
</feature>
<accession>A0NNG3</accession>
<feature type="transmembrane region" description="Helical" evidence="2">
    <location>
        <begin position="136"/>
        <end position="154"/>
    </location>
</feature>
<protein>
    <recommendedName>
        <fullName evidence="5">MotA/TolQ/ExbB proton channel family protein</fullName>
    </recommendedName>
</protein>
<feature type="compositionally biased region" description="Basic residues" evidence="1">
    <location>
        <begin position="408"/>
        <end position="418"/>
    </location>
</feature>
<feature type="transmembrane region" description="Helical" evidence="2">
    <location>
        <begin position="15"/>
        <end position="35"/>
    </location>
</feature>
<feature type="transmembrane region" description="Helical" evidence="2">
    <location>
        <begin position="47"/>
        <end position="65"/>
    </location>
</feature>
<dbReference type="Proteomes" id="UP000004848">
    <property type="component" value="Unassembled WGS sequence"/>
</dbReference>
<dbReference type="AlphaFoldDB" id="A0NNG3"/>
<feature type="compositionally biased region" description="Basic residues" evidence="1">
    <location>
        <begin position="319"/>
        <end position="330"/>
    </location>
</feature>
<feature type="compositionally biased region" description="Basic and acidic residues" evidence="1">
    <location>
        <begin position="386"/>
        <end position="398"/>
    </location>
</feature>
<gene>
    <name evidence="3" type="ORF">SIAM614_23782</name>
</gene>
<keyword evidence="2" id="KW-0472">Membrane</keyword>
<dbReference type="eggNOG" id="COG1511">
    <property type="taxonomic scope" value="Bacteria"/>
</dbReference>
<sequence>MAREFDPYSLSSPRAYLTFMIIFLVIVAFIAFILFPQISTAFMSNPGLNGLIVLVGVFGVLLLFGRVIRLFPEISWVNSFRIGDPGLDTRSPVLLAPMAALLGNKSGDMALTPTTARSILDSIGMRLEESREMSRYLTGLLVFLGLLGTFWGLLQTVSSVGATIQSLDVGSGDANVIFEDLKAGLEAPLSGMGTAFSSSLFGLTGSLVLGFLDLQAGQAQNRFYNELEDWLSTVTDIDPEESLFNAPDSPGVEQIQASISALQKSVEEGGSKNANQAMANLAEGIQGLVKHVRSEQQMMRDWAEAQGEQQKRIEGSCRRSPRPSTARRSKRWPDWQHYAPAAGPVDRLLARLRRRHGDAAARHHLSAVHLHDRAVLPVAAAFGTRHGSEPAQRPDQRAHRASCAGARQFRRTGRHHPRPAGQPLRCRGRTDPSARSSGKQFRCSRCRRRTRLAA</sequence>
<evidence type="ECO:0000256" key="1">
    <source>
        <dbReference type="SAM" id="MobiDB-lite"/>
    </source>
</evidence>
<reference evidence="3 4" key="1">
    <citation type="submission" date="2006-05" db="EMBL/GenBank/DDBJ databases">
        <authorList>
            <person name="King G."/>
            <person name="Ferriera S."/>
            <person name="Johnson J."/>
            <person name="Kravitz S."/>
            <person name="Beeson K."/>
            <person name="Sutton G."/>
            <person name="Rogers Y.-H."/>
            <person name="Friedman R."/>
            <person name="Frazier M."/>
            <person name="Venter J.C."/>
        </authorList>
    </citation>
    <scope>NUCLEOTIDE SEQUENCE [LARGE SCALE GENOMIC DNA]</scope>
    <source>
        <strain evidence="4">ATCC 25650 / DSM 13394 / JCM 20685 / NBRC 16684 / NCIMB 2208 / IAM 12614 / B1</strain>
    </source>
</reference>
<dbReference type="EMBL" id="AAUW01000002">
    <property type="protein sequence ID" value="EAV45694.1"/>
    <property type="molecule type" value="Genomic_DNA"/>
</dbReference>
<keyword evidence="2" id="KW-0812">Transmembrane</keyword>
<evidence type="ECO:0000313" key="4">
    <source>
        <dbReference type="Proteomes" id="UP000004848"/>
    </source>
</evidence>
<comment type="caution">
    <text evidence="3">The sequence shown here is derived from an EMBL/GenBank/DDBJ whole genome shotgun (WGS) entry which is preliminary data.</text>
</comment>
<organism evidence="3 4">
    <name type="scientific">Roseibium aggregatum (strain ATCC 25650 / DSM 13394 / JCM 20685 / NBRC 16684 / NCIMB 2208 / IAM 12614 / B1)</name>
    <name type="common">Stappia aggregata</name>
    <dbReference type="NCBI Taxonomy" id="384765"/>
    <lineage>
        <taxon>Bacteria</taxon>
        <taxon>Pseudomonadati</taxon>
        <taxon>Pseudomonadota</taxon>
        <taxon>Alphaproteobacteria</taxon>
        <taxon>Hyphomicrobiales</taxon>
        <taxon>Stappiaceae</taxon>
        <taxon>Roseibium</taxon>
    </lineage>
</organism>
<name>A0NNG3_ROSAI</name>
<evidence type="ECO:0000313" key="3">
    <source>
        <dbReference type="EMBL" id="EAV45694.1"/>
    </source>
</evidence>
<keyword evidence="2" id="KW-1133">Transmembrane helix</keyword>
<evidence type="ECO:0008006" key="5">
    <source>
        <dbReference type="Google" id="ProtNLM"/>
    </source>
</evidence>
<proteinExistence type="predicted"/>
<feature type="compositionally biased region" description="Basic residues" evidence="1">
    <location>
        <begin position="442"/>
        <end position="454"/>
    </location>
</feature>
<feature type="region of interest" description="Disordered" evidence="1">
    <location>
        <begin position="307"/>
        <end position="331"/>
    </location>
</feature>
<evidence type="ECO:0000256" key="2">
    <source>
        <dbReference type="SAM" id="Phobius"/>
    </source>
</evidence>